<keyword evidence="1" id="KW-0255">Endonuclease</keyword>
<dbReference type="RefSeq" id="WP_073173708.1">
    <property type="nucleotide sequence ID" value="NZ_FQZE01000046.1"/>
</dbReference>
<accession>A0A1M6NTS3</accession>
<name>A0A1M6NTS3_9BACT</name>
<dbReference type="PANTHER" id="PTHR38813:SF1">
    <property type="entry name" value="TOXIN RELE1-RELATED"/>
    <property type="match status" value="1"/>
</dbReference>
<dbReference type="EMBL" id="FQZE01000046">
    <property type="protein sequence ID" value="SHJ99111.1"/>
    <property type="molecule type" value="Genomic_DNA"/>
</dbReference>
<dbReference type="Proteomes" id="UP000184050">
    <property type="component" value="Unassembled WGS sequence"/>
</dbReference>
<sequence>MKVEYSKAFVKAVKNLSGKMPDSVKTTIIETKQAENVSQLTNCEKLVGFKNIYRLRIGDLRAFFFLRIKPDGNTVIFEYLVPRGQAYDKKMQTNLKKKDK</sequence>
<keyword evidence="1" id="KW-0378">Hydrolase</keyword>
<dbReference type="GO" id="GO:0004519">
    <property type="term" value="F:endonuclease activity"/>
    <property type="evidence" value="ECO:0007669"/>
    <property type="project" value="UniProtKB-KW"/>
</dbReference>
<dbReference type="SUPFAM" id="SSF143011">
    <property type="entry name" value="RelE-like"/>
    <property type="match status" value="1"/>
</dbReference>
<organism evidence="1 2">
    <name type="scientific">Tangfeifania diversioriginum</name>
    <dbReference type="NCBI Taxonomy" id="1168035"/>
    <lineage>
        <taxon>Bacteria</taxon>
        <taxon>Pseudomonadati</taxon>
        <taxon>Bacteroidota</taxon>
        <taxon>Bacteroidia</taxon>
        <taxon>Marinilabiliales</taxon>
        <taxon>Prolixibacteraceae</taxon>
        <taxon>Tangfeifania</taxon>
    </lineage>
</organism>
<dbReference type="STRING" id="1168035.SAMN05444280_14614"/>
<dbReference type="InterPro" id="IPR052747">
    <property type="entry name" value="TA_system_RelE_toxin"/>
</dbReference>
<evidence type="ECO:0000313" key="1">
    <source>
        <dbReference type="EMBL" id="SHJ99111.1"/>
    </source>
</evidence>
<dbReference type="AlphaFoldDB" id="A0A1M6NTS3"/>
<reference evidence="1 2" key="1">
    <citation type="submission" date="2016-11" db="EMBL/GenBank/DDBJ databases">
        <authorList>
            <person name="Jaros S."/>
            <person name="Januszkiewicz K."/>
            <person name="Wedrychowicz H."/>
        </authorList>
    </citation>
    <scope>NUCLEOTIDE SEQUENCE [LARGE SCALE GENOMIC DNA]</scope>
    <source>
        <strain evidence="1 2">DSM 27063</strain>
    </source>
</reference>
<dbReference type="PANTHER" id="PTHR38813">
    <property type="match status" value="1"/>
</dbReference>
<evidence type="ECO:0000313" key="2">
    <source>
        <dbReference type="Proteomes" id="UP000184050"/>
    </source>
</evidence>
<protein>
    <submittedName>
        <fullName evidence="1">mRNA-degrading endonuclease RelE, toxin component of the RelBE toxin-antitoxin system</fullName>
    </submittedName>
</protein>
<keyword evidence="2" id="KW-1185">Reference proteome</keyword>
<dbReference type="Gene3D" id="3.30.2310.20">
    <property type="entry name" value="RelE-like"/>
    <property type="match status" value="1"/>
</dbReference>
<gene>
    <name evidence="1" type="ORF">SAMN05444280_14614</name>
</gene>
<dbReference type="InterPro" id="IPR035093">
    <property type="entry name" value="RelE/ParE_toxin_dom_sf"/>
</dbReference>
<keyword evidence="1" id="KW-0540">Nuclease</keyword>
<dbReference type="OrthoDB" id="5570653at2"/>
<proteinExistence type="predicted"/>